<dbReference type="UniPathway" id="UPA00070">
    <property type="reaction ID" value="UER00115"/>
</dbReference>
<feature type="region of interest" description="CPSase" evidence="11">
    <location>
        <begin position="1"/>
        <end position="222"/>
    </location>
</feature>
<dbReference type="InterPro" id="IPR050472">
    <property type="entry name" value="Anth_synth/Amidotransfase"/>
</dbReference>
<dbReference type="UniPathway" id="UPA00068">
    <property type="reaction ID" value="UER00171"/>
</dbReference>
<evidence type="ECO:0000313" key="13">
    <source>
        <dbReference type="EMBL" id="ADL33577.1"/>
    </source>
</evidence>
<dbReference type="InterPro" id="IPR006274">
    <property type="entry name" value="CarbamoylP_synth_ssu"/>
</dbReference>
<accession>E0S1A2</accession>
<dbReference type="InterPro" id="IPR029062">
    <property type="entry name" value="Class_I_gatase-like"/>
</dbReference>
<comment type="subunit">
    <text evidence="11">Composed of two chains; the small (or glutamine) chain promotes the hydrolysis of glutamine to ammonia, which is used by the large (or ammonia) chain to synthesize carbamoyl phosphate. Tetramer of heterodimers (alpha,beta)4.</text>
</comment>
<feature type="binding site" evidence="11">
    <location>
        <position position="343"/>
    </location>
    <ligand>
        <name>L-glutamine</name>
        <dbReference type="ChEBI" id="CHEBI:58359"/>
    </ligand>
</feature>
<dbReference type="InterPro" id="IPR036480">
    <property type="entry name" value="CarbP_synth_ssu_N_sf"/>
</dbReference>
<evidence type="ECO:0000256" key="3">
    <source>
        <dbReference type="ARBA" id="ARBA00007800"/>
    </source>
</evidence>
<dbReference type="KEGG" id="bpb:bpr_I0835"/>
<dbReference type="SMART" id="SM01097">
    <property type="entry name" value="CPSase_sm_chain"/>
    <property type="match status" value="1"/>
</dbReference>
<dbReference type="PANTHER" id="PTHR43418">
    <property type="entry name" value="MULTIFUNCTIONAL TRYPTOPHAN BIOSYNTHESIS PROTEIN-RELATED"/>
    <property type="match status" value="1"/>
</dbReference>
<evidence type="ECO:0000256" key="2">
    <source>
        <dbReference type="ARBA" id="ARBA00005077"/>
    </source>
</evidence>
<feature type="domain" description="Carbamoyl-phosphate synthase small subunit N-terminal" evidence="12">
    <location>
        <begin position="9"/>
        <end position="139"/>
    </location>
</feature>
<evidence type="ECO:0000256" key="11">
    <source>
        <dbReference type="HAMAP-Rule" id="MF_01209"/>
    </source>
</evidence>
<dbReference type="GO" id="GO:0005524">
    <property type="term" value="F:ATP binding"/>
    <property type="evidence" value="ECO:0007669"/>
    <property type="project" value="UniProtKB-UniRule"/>
</dbReference>
<protein>
    <recommendedName>
        <fullName evidence="11">Carbamoyl phosphate synthase small chain</fullName>
        <ecNumber evidence="11">6.3.5.5</ecNumber>
    </recommendedName>
    <alternativeName>
        <fullName evidence="11">Carbamoyl phosphate synthetase glutamine chain</fullName>
    </alternativeName>
</protein>
<feature type="binding site" evidence="11">
    <location>
        <position position="53"/>
    </location>
    <ligand>
        <name>L-glutamine</name>
        <dbReference type="ChEBI" id="CHEBI:58359"/>
    </ligand>
</feature>
<dbReference type="GO" id="GO:0004088">
    <property type="term" value="F:carbamoyl-phosphate synthase (glutamine-hydrolyzing) activity"/>
    <property type="evidence" value="ECO:0007669"/>
    <property type="project" value="UniProtKB-UniRule"/>
</dbReference>
<proteinExistence type="inferred from homology"/>
<evidence type="ECO:0000256" key="7">
    <source>
        <dbReference type="ARBA" id="ARBA00022962"/>
    </source>
</evidence>
<evidence type="ECO:0000259" key="12">
    <source>
        <dbReference type="SMART" id="SM01097"/>
    </source>
</evidence>
<evidence type="ECO:0000256" key="1">
    <source>
        <dbReference type="ARBA" id="ARBA00004812"/>
    </source>
</evidence>
<dbReference type="Pfam" id="PF00117">
    <property type="entry name" value="GATase"/>
    <property type="match status" value="1"/>
</dbReference>
<dbReference type="AlphaFoldDB" id="E0S1A2"/>
<feature type="active site" evidence="11">
    <location>
        <position position="386"/>
    </location>
</feature>
<feature type="binding site" evidence="11">
    <location>
        <position position="300"/>
    </location>
    <ligand>
        <name>L-glutamine</name>
        <dbReference type="ChEBI" id="CHEBI:58359"/>
    </ligand>
</feature>
<reference evidence="13 14" key="1">
    <citation type="journal article" date="2010" name="PLoS ONE">
        <title>The glycobiome of the rumen bacterium Butyrivibrio proteoclasticus B316(T) highlights adaptation to a polysaccharide-rich environment.</title>
        <authorList>
            <person name="Kelly W.J."/>
            <person name="Leahy S.C."/>
            <person name="Altermann E."/>
            <person name="Yeoman C.J."/>
            <person name="Dunne J.C."/>
            <person name="Kong Z."/>
            <person name="Pacheco D.M."/>
            <person name="Li D."/>
            <person name="Noel S.J."/>
            <person name="Moon C.D."/>
            <person name="Cookson A.L."/>
            <person name="Attwood G.T."/>
        </authorList>
    </citation>
    <scope>NUCLEOTIDE SEQUENCE [LARGE SCALE GENOMIC DNA]</scope>
    <source>
        <strain evidence="14">ATCC 51982 / DSM 14932 / B316</strain>
    </source>
</reference>
<feature type="active site" evidence="11">
    <location>
        <position position="384"/>
    </location>
</feature>
<dbReference type="NCBIfam" id="TIGR01368">
    <property type="entry name" value="CPSaseIIsmall"/>
    <property type="match status" value="1"/>
</dbReference>
<dbReference type="InterPro" id="IPR035686">
    <property type="entry name" value="CPSase_GATase1"/>
</dbReference>
<dbReference type="EC" id="6.3.5.5" evidence="11"/>
<gene>
    <name evidence="11 13" type="primary">carA</name>
    <name evidence="13" type="ordered locus">bpr_I0835</name>
</gene>
<dbReference type="InterPro" id="IPR017926">
    <property type="entry name" value="GATASE"/>
</dbReference>
<dbReference type="InterPro" id="IPR002474">
    <property type="entry name" value="CarbamoylP_synth_ssu_N"/>
</dbReference>
<evidence type="ECO:0000256" key="10">
    <source>
        <dbReference type="ARBA" id="ARBA00049285"/>
    </source>
</evidence>
<dbReference type="GO" id="GO:0006541">
    <property type="term" value="P:glutamine metabolic process"/>
    <property type="evidence" value="ECO:0007669"/>
    <property type="project" value="InterPro"/>
</dbReference>
<keyword evidence="11" id="KW-0055">Arginine biosynthesis</keyword>
<dbReference type="SUPFAM" id="SSF52021">
    <property type="entry name" value="Carbamoyl phosphate synthetase, small subunit N-terminal domain"/>
    <property type="match status" value="1"/>
</dbReference>
<dbReference type="Gene3D" id="3.50.30.20">
    <property type="entry name" value="Carbamoyl-phosphate synthase small subunit, N-terminal domain"/>
    <property type="match status" value="1"/>
</dbReference>
<dbReference type="PRINTS" id="PR00096">
    <property type="entry name" value="GATASE"/>
</dbReference>
<dbReference type="Proteomes" id="UP000001299">
    <property type="component" value="Chromosome 1"/>
</dbReference>
<comment type="pathway">
    <text evidence="1 11">Pyrimidine metabolism; UMP biosynthesis via de novo pathway; (S)-dihydroorotate from bicarbonate: step 1/3.</text>
</comment>
<dbReference type="Pfam" id="PF00988">
    <property type="entry name" value="CPSase_sm_chain"/>
    <property type="match status" value="1"/>
</dbReference>
<dbReference type="STRING" id="515622.bpr_I0835"/>
<feature type="binding site" evidence="11">
    <location>
        <position position="341"/>
    </location>
    <ligand>
        <name>L-glutamine</name>
        <dbReference type="ChEBI" id="CHEBI:58359"/>
    </ligand>
</feature>
<comment type="function">
    <text evidence="11">Small subunit of the glutamine-dependent carbamoyl phosphate synthetase (CPSase). CPSase catalyzes the formation of carbamoyl phosphate from the ammonia moiety of glutamine, carbonate, and phosphate donated by ATP, constituting the first step of 2 biosynthetic pathways, one leading to arginine and/or urea and the other to pyrimidine nucleotides. The small subunit (glutamine amidotransferase) binds and cleaves glutamine to supply the large subunit with the substrate ammonia.</text>
</comment>
<dbReference type="PANTHER" id="PTHR43418:SF7">
    <property type="entry name" value="CARBAMOYL-PHOSPHATE SYNTHASE SMALL CHAIN"/>
    <property type="match status" value="1"/>
</dbReference>
<name>E0S1A2_BUTPB</name>
<dbReference type="GO" id="GO:0006207">
    <property type="term" value="P:'de novo' pyrimidine nucleobase biosynthetic process"/>
    <property type="evidence" value="ECO:0007669"/>
    <property type="project" value="InterPro"/>
</dbReference>
<organism evidence="13 14">
    <name type="scientific">Butyrivibrio proteoclasticus (strain ATCC 51982 / DSM 14932 / B316)</name>
    <name type="common">Clostridium proteoclasticum</name>
    <dbReference type="NCBI Taxonomy" id="515622"/>
    <lineage>
        <taxon>Bacteria</taxon>
        <taxon>Bacillati</taxon>
        <taxon>Bacillota</taxon>
        <taxon>Clostridia</taxon>
        <taxon>Lachnospirales</taxon>
        <taxon>Lachnospiraceae</taxon>
        <taxon>Butyrivibrio</taxon>
    </lineage>
</organism>
<feature type="binding site" evidence="11">
    <location>
        <position position="271"/>
    </location>
    <ligand>
        <name>L-glutamine</name>
        <dbReference type="ChEBI" id="CHEBI:58359"/>
    </ligand>
</feature>
<evidence type="ECO:0000256" key="9">
    <source>
        <dbReference type="ARBA" id="ARBA00048816"/>
    </source>
</evidence>
<dbReference type="GO" id="GO:0004359">
    <property type="term" value="F:glutaminase activity"/>
    <property type="evidence" value="ECO:0007669"/>
    <property type="project" value="RHEA"/>
</dbReference>
<feature type="binding site" evidence="11">
    <location>
        <position position="303"/>
    </location>
    <ligand>
        <name>L-glutamine</name>
        <dbReference type="ChEBI" id="CHEBI:58359"/>
    </ligand>
</feature>
<dbReference type="HOGENOM" id="CLU_035901_1_1_9"/>
<keyword evidence="4 11" id="KW-0436">Ligase</keyword>
<keyword evidence="7 11" id="KW-0315">Glutamine amidotransferase</keyword>
<dbReference type="PRINTS" id="PR00099">
    <property type="entry name" value="CPSGATASE"/>
</dbReference>
<dbReference type="PROSITE" id="PS51273">
    <property type="entry name" value="GATASE_TYPE_1"/>
    <property type="match status" value="1"/>
</dbReference>
<sequence length="409" mass="45031">MNYRFGGVMKARLILEDGTIFTGKHIGFDKDVVSEIVFNTSMAGYTEVFTDPSYAGQAVCMTYPLIGNYGVCLEDMESERPWVDAIIVRELSHVASNFRCDMTIQEFMSKYEIPGIEGIDTRALVRHLRDKGTMNGYLTTNDNLTYEDVVDKLHAYTTGDVVSKVSCKEKKFRQGVTDIAENGPLSGSASFNKEDYEACLNGDLSKREKRPAIVKELNGKGLKVALLDLGAKKNIADSLVARGCDVTIYPFDTSAEEILRDKPDGIMLSNGPGDPKDCRGVIAEIKKLYASDVPIFAICLGHQLMALATGADTFKLKYGHRGGNHPVKDLSNGRVYISSQNHGYVVDTDRLDKAVAEPAFINVNDGTNEGLSYVGKNIFTVQFHPEACPGPQDSSYLFDRFIGMMCAQK</sequence>
<dbReference type="EMBL" id="CP001810">
    <property type="protein sequence ID" value="ADL33577.1"/>
    <property type="molecule type" value="Genomic_DNA"/>
</dbReference>
<evidence type="ECO:0000256" key="4">
    <source>
        <dbReference type="ARBA" id="ARBA00022598"/>
    </source>
</evidence>
<feature type="binding site" evidence="11">
    <location>
        <position position="273"/>
    </location>
    <ligand>
        <name>L-glutamine</name>
        <dbReference type="ChEBI" id="CHEBI:58359"/>
    </ligand>
</feature>
<evidence type="ECO:0000256" key="6">
    <source>
        <dbReference type="ARBA" id="ARBA00022840"/>
    </source>
</evidence>
<keyword evidence="14" id="KW-1185">Reference proteome</keyword>
<keyword evidence="8 11" id="KW-0665">Pyrimidine biosynthesis</keyword>
<evidence type="ECO:0000313" key="14">
    <source>
        <dbReference type="Proteomes" id="UP000001299"/>
    </source>
</evidence>
<keyword evidence="11" id="KW-0028">Amino-acid biosynthesis</keyword>
<dbReference type="GO" id="GO:0044205">
    <property type="term" value="P:'de novo' UMP biosynthetic process"/>
    <property type="evidence" value="ECO:0007669"/>
    <property type="project" value="UniProtKB-UniRule"/>
</dbReference>
<keyword evidence="6 11" id="KW-0067">ATP-binding</keyword>
<dbReference type="FunFam" id="3.50.30.20:FF:000001">
    <property type="entry name" value="Carbamoyl-phosphate synthase small chain"/>
    <property type="match status" value="1"/>
</dbReference>
<dbReference type="GO" id="GO:0006526">
    <property type="term" value="P:L-arginine biosynthetic process"/>
    <property type="evidence" value="ECO:0007669"/>
    <property type="project" value="UniProtKB-UniRule"/>
</dbReference>
<dbReference type="HAMAP" id="MF_01209">
    <property type="entry name" value="CPSase_S_chain"/>
    <property type="match status" value="1"/>
</dbReference>
<keyword evidence="5 11" id="KW-0547">Nucleotide-binding</keyword>
<feature type="binding site" evidence="11">
    <location>
        <position position="344"/>
    </location>
    <ligand>
        <name>L-glutamine</name>
        <dbReference type="ChEBI" id="CHEBI:58359"/>
    </ligand>
</feature>
<dbReference type="Gene3D" id="3.40.50.880">
    <property type="match status" value="1"/>
</dbReference>
<comment type="similarity">
    <text evidence="3 11">Belongs to the CarA family.</text>
</comment>
<comment type="catalytic activity">
    <reaction evidence="10 11">
        <text>L-glutamine + H2O = L-glutamate + NH4(+)</text>
        <dbReference type="Rhea" id="RHEA:15889"/>
        <dbReference type="ChEBI" id="CHEBI:15377"/>
        <dbReference type="ChEBI" id="CHEBI:28938"/>
        <dbReference type="ChEBI" id="CHEBI:29985"/>
        <dbReference type="ChEBI" id="CHEBI:58359"/>
    </reaction>
</comment>
<dbReference type="PRINTS" id="PR00097">
    <property type="entry name" value="ANTSNTHASEII"/>
</dbReference>
<feature type="active site" description="Nucleophile" evidence="11">
    <location>
        <position position="299"/>
    </location>
</feature>
<evidence type="ECO:0000256" key="8">
    <source>
        <dbReference type="ARBA" id="ARBA00022975"/>
    </source>
</evidence>
<dbReference type="SUPFAM" id="SSF52317">
    <property type="entry name" value="Class I glutamine amidotransferase-like"/>
    <property type="match status" value="1"/>
</dbReference>
<evidence type="ECO:0000256" key="5">
    <source>
        <dbReference type="ARBA" id="ARBA00022741"/>
    </source>
</evidence>
<dbReference type="NCBIfam" id="NF009475">
    <property type="entry name" value="PRK12838.1"/>
    <property type="match status" value="1"/>
</dbReference>
<dbReference type="eggNOG" id="COG0505">
    <property type="taxonomic scope" value="Bacteria"/>
</dbReference>
<dbReference type="CDD" id="cd01744">
    <property type="entry name" value="GATase1_CPSase"/>
    <property type="match status" value="1"/>
</dbReference>
<comment type="catalytic activity">
    <reaction evidence="9 11">
        <text>hydrogencarbonate + L-glutamine + 2 ATP + H2O = carbamoyl phosphate + L-glutamate + 2 ADP + phosphate + 2 H(+)</text>
        <dbReference type="Rhea" id="RHEA:18633"/>
        <dbReference type="ChEBI" id="CHEBI:15377"/>
        <dbReference type="ChEBI" id="CHEBI:15378"/>
        <dbReference type="ChEBI" id="CHEBI:17544"/>
        <dbReference type="ChEBI" id="CHEBI:29985"/>
        <dbReference type="ChEBI" id="CHEBI:30616"/>
        <dbReference type="ChEBI" id="CHEBI:43474"/>
        <dbReference type="ChEBI" id="CHEBI:58228"/>
        <dbReference type="ChEBI" id="CHEBI:58359"/>
        <dbReference type="ChEBI" id="CHEBI:456216"/>
        <dbReference type="EC" id="6.3.5.5"/>
    </reaction>
</comment>
<comment type="pathway">
    <text evidence="2 11">Amino-acid biosynthesis; L-arginine biosynthesis; carbamoyl phosphate from bicarbonate: step 1/1.</text>
</comment>